<accession>A0A9X1UTG8</accession>
<reference evidence="2" key="1">
    <citation type="submission" date="2021-08" db="EMBL/GenBank/DDBJ databases">
        <title>Complete genome sequence of Moraxella sp strain PS-22.</title>
        <authorList>
            <person name="Das S.K."/>
        </authorList>
    </citation>
    <scope>NUCLEOTIDE SEQUENCE</scope>
    <source>
        <strain evidence="2">PS-22</strain>
    </source>
</reference>
<dbReference type="Proteomes" id="UP001139238">
    <property type="component" value="Unassembled WGS sequence"/>
</dbReference>
<dbReference type="RefSeq" id="WP_239744050.1">
    <property type="nucleotide sequence ID" value="NZ_JACSYB010000006.1"/>
</dbReference>
<evidence type="ECO:0000259" key="1">
    <source>
        <dbReference type="Pfam" id="PF20698"/>
    </source>
</evidence>
<feature type="domain" description="PIN" evidence="1">
    <location>
        <begin position="942"/>
        <end position="1081"/>
    </location>
</feature>
<dbReference type="EMBL" id="JACSYB010000006">
    <property type="protein sequence ID" value="MCG8148821.1"/>
    <property type="molecule type" value="Genomic_DNA"/>
</dbReference>
<name>A0A9X1UTG8_9GAMM</name>
<keyword evidence="3" id="KW-1185">Reference proteome</keyword>
<protein>
    <recommendedName>
        <fullName evidence="1">PIN domain-containing protein</fullName>
    </recommendedName>
</protein>
<gene>
    <name evidence="2" type="ORF">H9W84_11980</name>
</gene>
<organism evidence="2 3">
    <name type="scientific">Moraxella tetraodonis</name>
    <dbReference type="NCBI Taxonomy" id="2767221"/>
    <lineage>
        <taxon>Bacteria</taxon>
        <taxon>Pseudomonadati</taxon>
        <taxon>Pseudomonadota</taxon>
        <taxon>Gammaproteobacteria</taxon>
        <taxon>Moraxellales</taxon>
        <taxon>Moraxellaceae</taxon>
        <taxon>Moraxella</taxon>
    </lineage>
</organism>
<dbReference type="Pfam" id="PF20698">
    <property type="entry name" value="PIN-TPR-GreABC"/>
    <property type="match status" value="1"/>
</dbReference>
<dbReference type="InterPro" id="IPR048987">
    <property type="entry name" value="PIN-TPR-GreABC"/>
</dbReference>
<dbReference type="AlphaFoldDB" id="A0A9X1UTG8"/>
<evidence type="ECO:0000313" key="3">
    <source>
        <dbReference type="Proteomes" id="UP001139238"/>
    </source>
</evidence>
<evidence type="ECO:0000313" key="2">
    <source>
        <dbReference type="EMBL" id="MCG8148821.1"/>
    </source>
</evidence>
<proteinExistence type="predicted"/>
<comment type="caution">
    <text evidence="2">The sequence shown here is derived from an EMBL/GenBank/DDBJ whole genome shotgun (WGS) entry which is preliminary data.</text>
</comment>
<sequence length="1256" mass="146868">MSNYRPQFLIPNNEEDFEDLCADVYGTIFNCPNPSKYGRRGQAQHGLDLVLYRDGINSDDNRIGVQCKHVQKLTFDGKHGDSFIKELQKAEKGQQKISKFILVTSLPSDARLLDKVNKLSQARLDERKFPVEIHFANDLETKINSSKSLSERYLLGKNYEILLKEAEKFINKEQYSVAINMLDASNIELMNQQEKFQALTLLAISYLSIDSFDKFIDSLQKLEDFDWDDDNLTNLRIVKISIQQGREVAEAELNRLLELYPKNLNLIALKTLYDIQKGIEINFDDLDAILKSNYDIQFSFMEYYINFGRHEFEKFHTIYENLASEDKSRPSALIYKLNAELLEYYKRPDNKDKIRQALDNFRKNTDLERIEKPAFKGLALNAILNAYAMLNNFENSKYWYEYAVDNNIELNEYAKHNLVILSIKNNNNLFFIDLLDKFSNQELKGYFLDGLFHFNAIEKIQSILQENQNLAPEIQNELKSYLILKNKLNQVTNLEEYISEHRLFEVNSTKGLTLLGFSFFNENKEQLFDASNEKILEINYVADLMENMYLGSYFFTTEQFEKSIEHYQKVLDSNSVLHEYDLLNYLDSLLATNRFMQAKKVIEENWDTIQEKKLRFFELITHLGYEIQDLPLIEKYLANLTQYNDSAWYWRNKLQILITSKQDKALKRQLKAMPLNLKNEKYNTCWLILQEVIFGQKDKALERLLNFWHEKPDDLDVLQDMQALFLEMMVNPQVTSKLSQARHPFFDYQFNNTTDGCFIKVKVNNEQRGYFLDSKVSSNDPNKFINPLDSWGSQFLDKKIGDVFRVTTPFGSFDYELLEIKSIPLAVFHNNSALASQPNNPFNMLSLEVNTDTEEGIKEFIKTINRLSTPNDVIKNQFERYISSPMTIALLGKLLHKDIAELTYSWIQDFRYPLYTNDDRYTKDLSKLEAQNRLQSKTHFTIDLFTLLEFKRIGVSDFLENIDNLVVSSSLIKQLQLLIDKHNFDFEINQKSETVSTFDNKFQFHTVDTNILKIRSDDLKFVMDFLETNAEIYPAYGNDFQSNIHKILQQHLPEIDKSTLRLAQEYNLTLISLDARLRALASQVGIDTINGNYFIESQLQNEDEYKKICLNQFSDNRLTTDFHIKYIIDSSTKNSPSLNKYINAYLSFLTANFDLEHILHEIITLIYTQRSLGFGATYGYVTRLCEIAFCLLAKHEKLDFERDKNIANDYYWNSFRCKAIQADSFEELKSLQNNTLGISYGFLNPRLIAKTTPILG</sequence>